<sequence length="246" mass="26831">MTWGYTRHAVHAVAQCDEIARSLTGTSKLTDVDTPGSTSYTIVCGDDLSSKCASSVVVSFREPGASIDMALVSLARDIHGTLVPEAKQHGTVEGSDPPLAIYTMPFADGTFVPYELEEGEVNLRATAVAPGFFQEFASFLYLNKLSDLVALQVLDDAKEERRVELLVGSEGTLMVDEKDMVQLQPATLTTGWSFQVRNDGIISCKGKDVYSPTQKHTHRVFQDTKLLKTVGDWQKALVEEGILADE</sequence>
<keyword evidence="2" id="KW-1185">Reference proteome</keyword>
<accession>S3BXY7</accession>
<gene>
    <name evidence="1" type="ORF">F503_01315</name>
</gene>
<dbReference type="VEuPathDB" id="FungiDB:F503_01315"/>
<dbReference type="EMBL" id="KE148161">
    <property type="protein sequence ID" value="EPE04311.1"/>
    <property type="molecule type" value="Genomic_DNA"/>
</dbReference>
<dbReference type="HOGENOM" id="CLU_1129372_0_0_1"/>
<evidence type="ECO:0000313" key="2">
    <source>
        <dbReference type="Proteomes" id="UP000016923"/>
    </source>
</evidence>
<dbReference type="eggNOG" id="ENOG502RKJ1">
    <property type="taxonomic scope" value="Eukaryota"/>
</dbReference>
<reference evidence="1 2" key="1">
    <citation type="journal article" date="2013" name="BMC Genomics">
        <title>The genome and transcriptome of the pine saprophyte Ophiostoma piceae, and a comparison with the bark beetle-associated pine pathogen Grosmannia clavigera.</title>
        <authorList>
            <person name="Haridas S."/>
            <person name="Wang Y."/>
            <person name="Lim L."/>
            <person name="Massoumi Alamouti S."/>
            <person name="Jackman S."/>
            <person name="Docking R."/>
            <person name="Robertson G."/>
            <person name="Birol I."/>
            <person name="Bohlmann J."/>
            <person name="Breuil C."/>
        </authorList>
    </citation>
    <scope>NUCLEOTIDE SEQUENCE [LARGE SCALE GENOMIC DNA]</scope>
    <source>
        <strain evidence="1 2">UAMH 11346</strain>
    </source>
</reference>
<dbReference type="AlphaFoldDB" id="S3BXY7"/>
<dbReference type="OrthoDB" id="2322999at2759"/>
<dbReference type="Proteomes" id="UP000016923">
    <property type="component" value="Unassembled WGS sequence"/>
</dbReference>
<evidence type="ECO:0000313" key="1">
    <source>
        <dbReference type="EMBL" id="EPE04311.1"/>
    </source>
</evidence>
<name>S3BXY7_OPHP1</name>
<protein>
    <submittedName>
        <fullName evidence="1">Mus38-like protein</fullName>
    </submittedName>
</protein>
<proteinExistence type="predicted"/>
<organism evidence="1 2">
    <name type="scientific">Ophiostoma piceae (strain UAMH 11346)</name>
    <name type="common">Sap stain fungus</name>
    <dbReference type="NCBI Taxonomy" id="1262450"/>
    <lineage>
        <taxon>Eukaryota</taxon>
        <taxon>Fungi</taxon>
        <taxon>Dikarya</taxon>
        <taxon>Ascomycota</taxon>
        <taxon>Pezizomycotina</taxon>
        <taxon>Sordariomycetes</taxon>
        <taxon>Sordariomycetidae</taxon>
        <taxon>Ophiostomatales</taxon>
        <taxon>Ophiostomataceae</taxon>
        <taxon>Ophiostoma</taxon>
    </lineage>
</organism>